<proteinExistence type="inferred from homology"/>
<accession>A0ABW5GFR8</accession>
<keyword evidence="6" id="KW-1185">Reference proteome</keyword>
<name>A0ABW5GFR8_9PSEU</name>
<reference evidence="6" key="1">
    <citation type="journal article" date="2019" name="Int. J. Syst. Evol. Microbiol.">
        <title>The Global Catalogue of Microorganisms (GCM) 10K type strain sequencing project: providing services to taxonomists for standard genome sequencing and annotation.</title>
        <authorList>
            <consortium name="The Broad Institute Genomics Platform"/>
            <consortium name="The Broad Institute Genome Sequencing Center for Infectious Disease"/>
            <person name="Wu L."/>
            <person name="Ma J."/>
        </authorList>
    </citation>
    <scope>NUCLEOTIDE SEQUENCE [LARGE SCALE GENOMIC DNA]</scope>
    <source>
        <strain evidence="6">CGMCC 4.7643</strain>
    </source>
</reference>
<dbReference type="InterPro" id="IPR036052">
    <property type="entry name" value="TrpB-like_PALP_sf"/>
</dbReference>
<dbReference type="RefSeq" id="WP_345397851.1">
    <property type="nucleotide sequence ID" value="NZ_BAABHG010000009.1"/>
</dbReference>
<evidence type="ECO:0000256" key="2">
    <source>
        <dbReference type="ARBA" id="ARBA00008639"/>
    </source>
</evidence>
<feature type="domain" description="Tryptophan synthase beta chain-like PALP" evidence="4">
    <location>
        <begin position="22"/>
        <end position="326"/>
    </location>
</feature>
<dbReference type="Proteomes" id="UP001597419">
    <property type="component" value="Unassembled WGS sequence"/>
</dbReference>
<evidence type="ECO:0000256" key="1">
    <source>
        <dbReference type="ARBA" id="ARBA00001933"/>
    </source>
</evidence>
<comment type="similarity">
    <text evidence="2">Belongs to the ACC deaminase/D-cysteine desulfhydrase family.</text>
</comment>
<comment type="cofactor">
    <cofactor evidence="1">
        <name>pyridoxal 5'-phosphate</name>
        <dbReference type="ChEBI" id="CHEBI:597326"/>
    </cofactor>
</comment>
<dbReference type="Gene3D" id="3.40.50.1100">
    <property type="match status" value="2"/>
</dbReference>
<comment type="caution">
    <text evidence="5">The sequence shown here is derived from an EMBL/GenBank/DDBJ whole genome shotgun (WGS) entry which is preliminary data.</text>
</comment>
<organism evidence="5 6">
    <name type="scientific">Amycolatopsis samaneae</name>
    <dbReference type="NCBI Taxonomy" id="664691"/>
    <lineage>
        <taxon>Bacteria</taxon>
        <taxon>Bacillati</taxon>
        <taxon>Actinomycetota</taxon>
        <taxon>Actinomycetes</taxon>
        <taxon>Pseudonocardiales</taxon>
        <taxon>Pseudonocardiaceae</taxon>
        <taxon>Amycolatopsis</taxon>
    </lineage>
</organism>
<dbReference type="PIRSF" id="PIRSF006278">
    <property type="entry name" value="ACCD_DCysDesulf"/>
    <property type="match status" value="1"/>
</dbReference>
<evidence type="ECO:0000259" key="4">
    <source>
        <dbReference type="Pfam" id="PF00291"/>
    </source>
</evidence>
<evidence type="ECO:0000313" key="6">
    <source>
        <dbReference type="Proteomes" id="UP001597419"/>
    </source>
</evidence>
<protein>
    <submittedName>
        <fullName evidence="5">Pyridoxal-phosphate dependent enzyme</fullName>
    </submittedName>
</protein>
<sequence>MTFDLDRFPGAALDAVPRADLGGLPTPLVPAPRLGAALGLPSLLLKRDDVHPLGVGGNKLRKLEFHLGAALAAGADTVVTFGALQTNHGRQTAAACAKLGLRCELVLTAKVPRSGEAYERSGNLALDRLFGARVHRCADGEETGRVYDRLIAEAADEGRVVATVPVGGSDALGTLGYVAAARELAGQLADLGIERARVVTPHASGATAAGVALGGALLGGLDADVACVSHPLDEAAENLAQLVAGGAALLDVAPPALDHVWMSDTTIGPGYGVPTDETWAALRLFGRTEGVVLDPVYTGKVGAALVEWAARGRFDRTDHVVFLHTGGLPGLYGYAPEFAAAVEAGGDLADLGGAGDPQ</sequence>
<dbReference type="PANTHER" id="PTHR43780:SF2">
    <property type="entry name" value="1-AMINOCYCLOPROPANE-1-CARBOXYLATE DEAMINASE-RELATED"/>
    <property type="match status" value="1"/>
</dbReference>
<dbReference type="SUPFAM" id="SSF53686">
    <property type="entry name" value="Tryptophan synthase beta subunit-like PLP-dependent enzymes"/>
    <property type="match status" value="1"/>
</dbReference>
<gene>
    <name evidence="5" type="ORF">ACFSYJ_17235</name>
</gene>
<keyword evidence="3" id="KW-0663">Pyridoxal phosphate</keyword>
<evidence type="ECO:0000256" key="3">
    <source>
        <dbReference type="ARBA" id="ARBA00022898"/>
    </source>
</evidence>
<evidence type="ECO:0000313" key="5">
    <source>
        <dbReference type="EMBL" id="MFD2460356.1"/>
    </source>
</evidence>
<dbReference type="Pfam" id="PF00291">
    <property type="entry name" value="PALP"/>
    <property type="match status" value="1"/>
</dbReference>
<dbReference type="PANTHER" id="PTHR43780">
    <property type="entry name" value="1-AMINOCYCLOPROPANE-1-CARBOXYLATE DEAMINASE-RELATED"/>
    <property type="match status" value="1"/>
</dbReference>
<dbReference type="InterPro" id="IPR027278">
    <property type="entry name" value="ACCD_DCysDesulf"/>
</dbReference>
<dbReference type="InterPro" id="IPR001926">
    <property type="entry name" value="TrpB-like_PALP"/>
</dbReference>
<dbReference type="EMBL" id="JBHUKU010000008">
    <property type="protein sequence ID" value="MFD2460356.1"/>
    <property type="molecule type" value="Genomic_DNA"/>
</dbReference>